<comment type="function">
    <text evidence="8">The glycine cleavage system catalyzes the degradation of glycine.</text>
</comment>
<evidence type="ECO:0000256" key="4">
    <source>
        <dbReference type="ARBA" id="ARBA00023002"/>
    </source>
</evidence>
<dbReference type="GO" id="GO:0004375">
    <property type="term" value="F:glycine dehydrogenase (decarboxylating) activity"/>
    <property type="evidence" value="ECO:0007669"/>
    <property type="project" value="UniProtKB-UniRule"/>
</dbReference>
<dbReference type="EMBL" id="CALNXJ010000024">
    <property type="protein sequence ID" value="CAH3129833.1"/>
    <property type="molecule type" value="Genomic_DNA"/>
</dbReference>
<dbReference type="InterPro" id="IPR001597">
    <property type="entry name" value="ArAA_b-elim_lyase/Thr_aldolase"/>
</dbReference>
<evidence type="ECO:0000259" key="11">
    <source>
        <dbReference type="Pfam" id="PF21478"/>
    </source>
</evidence>
<dbReference type="EC" id="1.4.4.2" evidence="8"/>
<feature type="domain" description="Glycine cleavage system P-protein N-terminal" evidence="10">
    <location>
        <begin position="65"/>
        <end position="496"/>
    </location>
</feature>
<comment type="cofactor">
    <cofactor evidence="1 7 8">
        <name>pyridoxal 5'-phosphate</name>
        <dbReference type="ChEBI" id="CHEBI:597326"/>
    </cofactor>
</comment>
<gene>
    <name evidence="12" type="ORF">PMEA_00013695</name>
</gene>
<accession>A0AAU9WXX8</accession>
<dbReference type="Pfam" id="PF02347">
    <property type="entry name" value="GDC-P"/>
    <property type="match status" value="1"/>
</dbReference>
<dbReference type="GO" id="GO:0019464">
    <property type="term" value="P:glycine decarboxylation via glycine cleavage system"/>
    <property type="evidence" value="ECO:0007669"/>
    <property type="project" value="TreeGrafter"/>
</dbReference>
<dbReference type="InterPro" id="IPR049316">
    <property type="entry name" value="GDC-P_C"/>
</dbReference>
<organism evidence="12 13">
    <name type="scientific">Pocillopora meandrina</name>
    <dbReference type="NCBI Taxonomy" id="46732"/>
    <lineage>
        <taxon>Eukaryota</taxon>
        <taxon>Metazoa</taxon>
        <taxon>Cnidaria</taxon>
        <taxon>Anthozoa</taxon>
        <taxon>Hexacorallia</taxon>
        <taxon>Scleractinia</taxon>
        <taxon>Astrocoeniina</taxon>
        <taxon>Pocilloporidae</taxon>
        <taxon>Pocillopora</taxon>
    </lineage>
</organism>
<evidence type="ECO:0000313" key="13">
    <source>
        <dbReference type="Proteomes" id="UP001159428"/>
    </source>
</evidence>
<dbReference type="PANTHER" id="PTHR11773:SF1">
    <property type="entry name" value="GLYCINE DEHYDROGENASE (DECARBOXYLATING), MITOCHONDRIAL"/>
    <property type="match status" value="1"/>
</dbReference>
<dbReference type="GO" id="GO:0016594">
    <property type="term" value="F:glycine binding"/>
    <property type="evidence" value="ECO:0007669"/>
    <property type="project" value="TreeGrafter"/>
</dbReference>
<reference evidence="12 13" key="1">
    <citation type="submission" date="2022-05" db="EMBL/GenBank/DDBJ databases">
        <authorList>
            <consortium name="Genoscope - CEA"/>
            <person name="William W."/>
        </authorList>
    </citation>
    <scope>NUCLEOTIDE SEQUENCE [LARGE SCALE GENOMIC DNA]</scope>
</reference>
<evidence type="ECO:0000256" key="2">
    <source>
        <dbReference type="ARBA" id="ARBA00010756"/>
    </source>
</evidence>
<evidence type="ECO:0000256" key="5">
    <source>
        <dbReference type="ARBA" id="ARBA00046415"/>
    </source>
</evidence>
<evidence type="ECO:0000259" key="9">
    <source>
        <dbReference type="Pfam" id="PF01212"/>
    </source>
</evidence>
<dbReference type="GO" id="GO:0005960">
    <property type="term" value="C:glycine cleavage complex"/>
    <property type="evidence" value="ECO:0007669"/>
    <property type="project" value="TreeGrafter"/>
</dbReference>
<dbReference type="Pfam" id="PF21478">
    <property type="entry name" value="GcvP2_C"/>
    <property type="match status" value="1"/>
</dbReference>
<comment type="similarity">
    <text evidence="2 8">Belongs to the GcvP family.</text>
</comment>
<dbReference type="SUPFAM" id="SSF53383">
    <property type="entry name" value="PLP-dependent transferases"/>
    <property type="match status" value="2"/>
</dbReference>
<feature type="domain" description="Glycine dehydrogenase C-terminal" evidence="11">
    <location>
        <begin position="840"/>
        <end position="960"/>
    </location>
</feature>
<dbReference type="CDD" id="cd00613">
    <property type="entry name" value="GDC-P"/>
    <property type="match status" value="2"/>
</dbReference>
<dbReference type="Pfam" id="PF01212">
    <property type="entry name" value="Beta_elim_lyase"/>
    <property type="match status" value="1"/>
</dbReference>
<dbReference type="Proteomes" id="UP001159428">
    <property type="component" value="Unassembled WGS sequence"/>
</dbReference>
<proteinExistence type="inferred from homology"/>
<dbReference type="Gene3D" id="3.90.1150.10">
    <property type="entry name" value="Aspartate Aminotransferase, domain 1"/>
    <property type="match status" value="2"/>
</dbReference>
<evidence type="ECO:0000313" key="12">
    <source>
        <dbReference type="EMBL" id="CAH3129833.1"/>
    </source>
</evidence>
<comment type="subcellular location">
    <subcellularLocation>
        <location evidence="8">Mitochondrion</location>
    </subcellularLocation>
</comment>
<dbReference type="InterPro" id="IPR003437">
    <property type="entry name" value="GcvP"/>
</dbReference>
<dbReference type="AlphaFoldDB" id="A0AAU9WXX8"/>
<dbReference type="InterPro" id="IPR015421">
    <property type="entry name" value="PyrdxlP-dep_Trfase_major"/>
</dbReference>
<keyword evidence="3 7" id="KW-0663">Pyridoxal phosphate</keyword>
<comment type="catalytic activity">
    <reaction evidence="6 8">
        <text>N(6)-[(R)-lipoyl]-L-lysyl-[glycine-cleavage complex H protein] + glycine + H(+) = N(6)-[(R)-S(8)-aminomethyldihydrolipoyl]-L-lysyl-[glycine-cleavage complex H protein] + CO2</text>
        <dbReference type="Rhea" id="RHEA:24304"/>
        <dbReference type="Rhea" id="RHEA-COMP:10494"/>
        <dbReference type="Rhea" id="RHEA-COMP:10495"/>
        <dbReference type="ChEBI" id="CHEBI:15378"/>
        <dbReference type="ChEBI" id="CHEBI:16526"/>
        <dbReference type="ChEBI" id="CHEBI:57305"/>
        <dbReference type="ChEBI" id="CHEBI:83099"/>
        <dbReference type="ChEBI" id="CHEBI:83143"/>
        <dbReference type="EC" id="1.4.4.2"/>
    </reaction>
</comment>
<evidence type="ECO:0000256" key="6">
    <source>
        <dbReference type="ARBA" id="ARBA00049026"/>
    </source>
</evidence>
<dbReference type="GO" id="GO:0030170">
    <property type="term" value="F:pyridoxal phosphate binding"/>
    <property type="evidence" value="ECO:0007669"/>
    <property type="project" value="TreeGrafter"/>
</dbReference>
<dbReference type="NCBIfam" id="TIGR00461">
    <property type="entry name" value="gcvP"/>
    <property type="match status" value="1"/>
</dbReference>
<dbReference type="FunFam" id="3.40.640.10:FF:000007">
    <property type="entry name" value="glycine dehydrogenase (Decarboxylating), mitochondrial"/>
    <property type="match status" value="1"/>
</dbReference>
<dbReference type="Gene3D" id="3.40.640.10">
    <property type="entry name" value="Type I PLP-dependent aspartate aminotransferase-like (Major domain)"/>
    <property type="match status" value="2"/>
</dbReference>
<evidence type="ECO:0000256" key="3">
    <source>
        <dbReference type="ARBA" id="ARBA00022898"/>
    </source>
</evidence>
<keyword evidence="8" id="KW-0496">Mitochondrion</keyword>
<dbReference type="GO" id="GO:0005739">
    <property type="term" value="C:mitochondrion"/>
    <property type="evidence" value="ECO:0007669"/>
    <property type="project" value="UniProtKB-SubCell"/>
</dbReference>
<evidence type="ECO:0000256" key="1">
    <source>
        <dbReference type="ARBA" id="ARBA00001933"/>
    </source>
</evidence>
<dbReference type="NCBIfam" id="NF003346">
    <property type="entry name" value="PRK04366.1"/>
    <property type="match status" value="1"/>
</dbReference>
<name>A0AAU9WXX8_9CNID</name>
<dbReference type="InterPro" id="IPR015422">
    <property type="entry name" value="PyrdxlP-dep_Trfase_small"/>
</dbReference>
<feature type="domain" description="Aromatic amino acid beta-eliminating lyase/threonine aldolase" evidence="9">
    <location>
        <begin position="595"/>
        <end position="770"/>
    </location>
</feature>
<comment type="caution">
    <text evidence="12">The sequence shown here is derived from an EMBL/GenBank/DDBJ whole genome shotgun (WGS) entry which is preliminary data.</text>
</comment>
<evidence type="ECO:0000259" key="10">
    <source>
        <dbReference type="Pfam" id="PF02347"/>
    </source>
</evidence>
<dbReference type="FunFam" id="3.40.640.10:FF:000005">
    <property type="entry name" value="Glycine dehydrogenase (decarboxylating), mitochondrial"/>
    <property type="match status" value="1"/>
</dbReference>
<sequence>MYRTAFRAGKRLYSSGLRKAIDSDFPAKSTDRAIKASLMLVRCSSSSSQKFSLSQIAPSSDAFCRRHIGPDAEEEKEMLRTLNLQHIDDLIDKTLPSTIKYTRTLEIDEALSEPDLLEKLRQVAKHNQIWRSYIGMGYHNCHVPTTILRNILENPGWTTPYTPYQPELAQGRLESLLNFQTMVSDLTGLDIANGSLLDEATAAAEAMALCYRHTKKPKFFVDKNCHPQTISVVQTRASTLGPDGEGLQIIIGDKESFDFSNKDVSGVLFQYPDTSGKIDDFSELVKKAHDVKALAVCATDLLALTILRPPGEFGCDIAIGSTQRFGVPLGYGGPHAGFFAVRNKGNLNRMMPGRVVGVTRDSQGKTCYRLALQTREQHIRREKATSNICTAQALLANMSAMFAVYHGPKGLKNIAQRVHNATLLLAEGLKRAGHHVENDLFFDTLKVTSGIGDVSDIIERANQRQINLRMFDDKTVGVSLDETIKEKDLADLLWVFGCDSSVESLAANMDEVPESSILSSTYKRLSDYLTHPVFNSYHSETNIVRYMKLLENKDISLCHSMIPLGSCTMKLNSTTEMMPITWPKFADIHPYAPVDQAQGYRRLYEELEKDLCEITGFDAVCFQSNSGAQGEYTGLRAIRAYHEHIGEENRKVCLIPVSAHGTNPASAQMAGYQVQVVKVEDNGNVSMSDLKMQVEKHSKDLAAIMVTYPSTNGVFEEGIRDICDLVHEHGGQVYLDGANLNAQVGLCRPADYGADVMHTNLHKTFCIPHGGGGPGMGPIGVKKHLIPFLPSHPVVAPQSSRGERTHPFGVISAAPYGSSAILPISWSYIKLMGPNGLAHATKIAILNANYMAARLKDHYDVLFIGKDGYCAHEFIVDAKDFKKFGIEAIDIAKRLQDYGFHAPTVSWPVSTALMIEPTESESKAELDRLCDSLIMIREEIRFIEEGLMDKANNPIKNAPHTQDVVTADVWDRPYSREVAAFPAPWLKGTAKFWPTCSRVDDRYGDQHLVCSCPPLESYDDEKTKSFA</sequence>
<feature type="modified residue" description="N6-(pyridoxal phosphate)lysine" evidence="7">
    <location>
        <position position="763"/>
    </location>
</feature>
<keyword evidence="8" id="KW-0809">Transit peptide</keyword>
<evidence type="ECO:0000256" key="7">
    <source>
        <dbReference type="PIRSR" id="PIRSR603437-50"/>
    </source>
</evidence>
<dbReference type="FunFam" id="3.90.1150.10:FF:000025">
    <property type="entry name" value="Glycine cleavage system P protein"/>
    <property type="match status" value="1"/>
</dbReference>
<dbReference type="FunFam" id="3.90.1150.10:FF:000007">
    <property type="entry name" value="Glycine dehydrogenase (decarboxylating), mitochondrial"/>
    <property type="match status" value="1"/>
</dbReference>
<dbReference type="InterPro" id="IPR020581">
    <property type="entry name" value="GDC_P"/>
</dbReference>
<dbReference type="PANTHER" id="PTHR11773">
    <property type="entry name" value="GLYCINE DEHYDROGENASE, DECARBOXYLATING"/>
    <property type="match status" value="1"/>
</dbReference>
<comment type="subunit">
    <text evidence="5">Homodimer. The glycine cleavage system is composed of four proteins: P, T, L and H.</text>
</comment>
<evidence type="ECO:0000256" key="8">
    <source>
        <dbReference type="RuleBase" id="RU364056"/>
    </source>
</evidence>
<dbReference type="InterPro" id="IPR049315">
    <property type="entry name" value="GDC-P_N"/>
</dbReference>
<keyword evidence="13" id="KW-1185">Reference proteome</keyword>
<dbReference type="GO" id="GO:0016829">
    <property type="term" value="F:lyase activity"/>
    <property type="evidence" value="ECO:0007669"/>
    <property type="project" value="InterPro"/>
</dbReference>
<protein>
    <recommendedName>
        <fullName evidence="8">Glycine cleavage system P protein</fullName>
        <ecNumber evidence="8">1.4.4.2</ecNumber>
    </recommendedName>
</protein>
<dbReference type="HAMAP" id="MF_00711">
    <property type="entry name" value="GcvP"/>
    <property type="match status" value="1"/>
</dbReference>
<dbReference type="InterPro" id="IPR015424">
    <property type="entry name" value="PyrdxlP-dep_Trfase"/>
</dbReference>
<keyword evidence="4 8" id="KW-0560">Oxidoreductase</keyword>